<dbReference type="EC" id="2.3.2.27" evidence="5"/>
<evidence type="ECO:0000256" key="17">
    <source>
        <dbReference type="PROSITE-ProRule" id="PRU00175"/>
    </source>
</evidence>
<comment type="catalytic activity">
    <reaction evidence="1">
        <text>S-ubiquitinyl-[E2 ubiquitin-conjugating enzyme]-L-cysteine + [acceptor protein]-L-lysine = [E2 ubiquitin-conjugating enzyme]-L-cysteine + N(6)-ubiquitinyl-[acceptor protein]-L-lysine.</text>
        <dbReference type="EC" id="2.3.2.27"/>
    </reaction>
</comment>
<keyword evidence="23" id="KW-1185">Reference proteome</keyword>
<dbReference type="GeneID" id="115008923"/>
<dbReference type="InterPro" id="IPR039577">
    <property type="entry name" value="Rad18"/>
</dbReference>
<evidence type="ECO:0000256" key="7">
    <source>
        <dbReference type="ARBA" id="ARBA00022723"/>
    </source>
</evidence>
<evidence type="ECO:0000256" key="8">
    <source>
        <dbReference type="ARBA" id="ARBA00022763"/>
    </source>
</evidence>
<keyword evidence="11" id="KW-0862">Zinc</keyword>
<dbReference type="PROSITE" id="PS51908">
    <property type="entry name" value="ZF_UBZ4"/>
    <property type="match status" value="1"/>
</dbReference>
<keyword evidence="9 17" id="KW-0863">Zinc-finger</keyword>
<evidence type="ECO:0000256" key="19">
    <source>
        <dbReference type="SAM" id="MobiDB-lite"/>
    </source>
</evidence>
<dbReference type="GO" id="GO:0061630">
    <property type="term" value="F:ubiquitin protein ligase activity"/>
    <property type="evidence" value="ECO:0007669"/>
    <property type="project" value="UniProtKB-EC"/>
</dbReference>
<dbReference type="Pfam" id="PF02037">
    <property type="entry name" value="SAP"/>
    <property type="match status" value="1"/>
</dbReference>
<dbReference type="SUPFAM" id="SSF57850">
    <property type="entry name" value="RING/U-box"/>
    <property type="match status" value="1"/>
</dbReference>
<protein>
    <recommendedName>
        <fullName evidence="5">RING-type E3 ubiquitin transferase</fullName>
        <ecNumber evidence="5">2.3.2.27</ecNumber>
    </recommendedName>
    <alternativeName>
        <fullName evidence="15 16">RING-type E3 ubiquitin transferase RAD18</fullName>
    </alternativeName>
</protein>
<evidence type="ECO:0000256" key="12">
    <source>
        <dbReference type="ARBA" id="ARBA00023125"/>
    </source>
</evidence>
<evidence type="ECO:0000256" key="14">
    <source>
        <dbReference type="ARBA" id="ARBA00023242"/>
    </source>
</evidence>
<dbReference type="Gene3D" id="3.30.40.10">
    <property type="entry name" value="Zinc/RING finger domain, C3HC4 (zinc finger)"/>
    <property type="match status" value="1"/>
</dbReference>
<dbReference type="GO" id="GO:0008270">
    <property type="term" value="F:zinc ion binding"/>
    <property type="evidence" value="ECO:0007669"/>
    <property type="project" value="UniProtKB-KW"/>
</dbReference>
<feature type="domain" description="UBZ4-type" evidence="22">
    <location>
        <begin position="231"/>
        <end position="258"/>
    </location>
</feature>
<dbReference type="PROSITE" id="PS00518">
    <property type="entry name" value="ZF_RING_1"/>
    <property type="match status" value="1"/>
</dbReference>
<dbReference type="PROSITE" id="PS50089">
    <property type="entry name" value="ZF_RING_2"/>
    <property type="match status" value="1"/>
</dbReference>
<evidence type="ECO:0000256" key="9">
    <source>
        <dbReference type="ARBA" id="ARBA00022771"/>
    </source>
</evidence>
<dbReference type="GO" id="GO:0006281">
    <property type="term" value="P:DNA repair"/>
    <property type="evidence" value="ECO:0007669"/>
    <property type="project" value="UniProtKB-KW"/>
</dbReference>
<feature type="compositionally biased region" description="Basic residues" evidence="19">
    <location>
        <begin position="498"/>
        <end position="507"/>
    </location>
</feature>
<dbReference type="FunFam" id="3.30.160.60:FF:000331">
    <property type="entry name" value="E3 ubiquitin-protein ligase RAD18"/>
    <property type="match status" value="1"/>
</dbReference>
<dbReference type="GO" id="GO:0006301">
    <property type="term" value="P:DNA damage tolerance"/>
    <property type="evidence" value="ECO:0007669"/>
    <property type="project" value="InterPro"/>
</dbReference>
<evidence type="ECO:0000256" key="11">
    <source>
        <dbReference type="ARBA" id="ARBA00022833"/>
    </source>
</evidence>
<keyword evidence="12" id="KW-0238">DNA-binding</keyword>
<keyword evidence="8 18" id="KW-0227">DNA damage</keyword>
<dbReference type="Gene3D" id="3.30.160.60">
    <property type="entry name" value="Classic Zinc Finger"/>
    <property type="match status" value="1"/>
</dbReference>
<feature type="domain" description="SAP" evidence="21">
    <location>
        <begin position="279"/>
        <end position="313"/>
    </location>
</feature>
<keyword evidence="13 18" id="KW-0234">DNA repair</keyword>
<evidence type="ECO:0000256" key="2">
    <source>
        <dbReference type="ARBA" id="ARBA00004123"/>
    </source>
</evidence>
<dbReference type="PANTHER" id="PTHR14134">
    <property type="entry name" value="E3 UBIQUITIN-PROTEIN LIGASE RAD18"/>
    <property type="match status" value="1"/>
</dbReference>
<comment type="pathway">
    <text evidence="3">Protein modification; protein ubiquitination.</text>
</comment>
<comment type="similarity">
    <text evidence="4">Belongs to the RAD18 family.</text>
</comment>
<feature type="compositionally biased region" description="Polar residues" evidence="19">
    <location>
        <begin position="411"/>
        <end position="424"/>
    </location>
</feature>
<feature type="domain" description="RING-type" evidence="20">
    <location>
        <begin position="25"/>
        <end position="63"/>
    </location>
</feature>
<name>A0A6J2PUE8_COTGO</name>
<dbReference type="InterPro" id="IPR006642">
    <property type="entry name" value="Rad18_UBZ4"/>
</dbReference>
<dbReference type="FunFam" id="3.30.40.10:FF:000172">
    <property type="entry name" value="E3 ubiquitin-protein ligase RAD18"/>
    <property type="match status" value="1"/>
</dbReference>
<dbReference type="KEGG" id="cgob:115008923"/>
<accession>A0A6J2PUE8</accession>
<dbReference type="GO" id="GO:0005634">
    <property type="term" value="C:nucleus"/>
    <property type="evidence" value="ECO:0007669"/>
    <property type="project" value="UniProtKB-SubCell"/>
</dbReference>
<dbReference type="SMART" id="SM00513">
    <property type="entry name" value="SAP"/>
    <property type="match status" value="1"/>
</dbReference>
<evidence type="ECO:0000256" key="18">
    <source>
        <dbReference type="PROSITE-ProRule" id="PRU01256"/>
    </source>
</evidence>
<dbReference type="RefSeq" id="XP_029288687.1">
    <property type="nucleotide sequence ID" value="XM_029432827.1"/>
</dbReference>
<proteinExistence type="inferred from homology"/>
<evidence type="ECO:0000256" key="15">
    <source>
        <dbReference type="ARBA" id="ARBA00031783"/>
    </source>
</evidence>
<sequence>MALQIEADLPTGLACLKNVDTLLRCPICFDFLNISMMTKCSHNFCSLCIRKFLCYKLQCPVCNTQAAEQDLRTNRLLDDLVLNFQAARQQLSKADFDTPPISPKTLASAVKCKTPGDRGQKSNTTVLSHFFQKRPKTSPVKETQRESSVARLVPRGKIQTARTHNANNADLHSTTAQLPVVVKEEPMDVEDASIQGLMSVKQEAGVSHSISPGVEMAHSSSLSKDIKPVIKVECPVCSVSVPQQFINKHLDTCLTRGDKKESLRSSLGNARRPMTKLVYNLLSMQELKRRLKECHLSMQGSRDQLIKRLQEFVQIYNAQCDSLNPKSAEDIAKELEANEKIRNQLQAKAKPVMVFAKNQSEKEIDAMHSNYRKQHSSDFSRLIAQVRGHLATTRQTLIKQEVIKEGEDAQKTPSADQVAESKSCSVIKVEDGESDEEPTARWIELSSSPTYSEVSISSSISDIFGPDPVSTPEDTERTSGQKRASCTGGDNAASLLVRGKRRRKTVV</sequence>
<keyword evidence="7" id="KW-0479">Metal-binding</keyword>
<comment type="subcellular location">
    <subcellularLocation>
        <location evidence="2">Nucleus</location>
    </subcellularLocation>
</comment>
<dbReference type="InterPro" id="IPR001841">
    <property type="entry name" value="Znf_RING"/>
</dbReference>
<evidence type="ECO:0000313" key="24">
    <source>
        <dbReference type="RefSeq" id="XP_029288687.1"/>
    </source>
</evidence>
<feature type="region of interest" description="Disordered" evidence="19">
    <location>
        <begin position="404"/>
        <end position="507"/>
    </location>
</feature>
<evidence type="ECO:0000313" key="23">
    <source>
        <dbReference type="Proteomes" id="UP000504630"/>
    </source>
</evidence>
<evidence type="ECO:0000256" key="5">
    <source>
        <dbReference type="ARBA" id="ARBA00012483"/>
    </source>
</evidence>
<dbReference type="PANTHER" id="PTHR14134:SF2">
    <property type="entry name" value="E3 UBIQUITIN-PROTEIN LIGASE RAD18"/>
    <property type="match status" value="1"/>
</dbReference>
<evidence type="ECO:0000256" key="4">
    <source>
        <dbReference type="ARBA" id="ARBA00009506"/>
    </source>
</evidence>
<feature type="compositionally biased region" description="Low complexity" evidence="19">
    <location>
        <begin position="446"/>
        <end position="463"/>
    </location>
</feature>
<evidence type="ECO:0000256" key="10">
    <source>
        <dbReference type="ARBA" id="ARBA00022786"/>
    </source>
</evidence>
<evidence type="ECO:0000256" key="16">
    <source>
        <dbReference type="ARBA" id="ARBA00082369"/>
    </source>
</evidence>
<dbReference type="CTD" id="56852"/>
<dbReference type="SMART" id="SM00734">
    <property type="entry name" value="ZnF_Rad18"/>
    <property type="match status" value="1"/>
</dbReference>
<dbReference type="GO" id="GO:0003697">
    <property type="term" value="F:single-stranded DNA binding"/>
    <property type="evidence" value="ECO:0007669"/>
    <property type="project" value="InterPro"/>
</dbReference>
<dbReference type="InterPro" id="IPR039503">
    <property type="entry name" value="BARD1_Znf-RING"/>
</dbReference>
<dbReference type="InterPro" id="IPR013083">
    <property type="entry name" value="Znf_RING/FYVE/PHD"/>
</dbReference>
<keyword evidence="6" id="KW-0808">Transferase</keyword>
<evidence type="ECO:0000256" key="13">
    <source>
        <dbReference type="ARBA" id="ARBA00023204"/>
    </source>
</evidence>
<dbReference type="InterPro" id="IPR003034">
    <property type="entry name" value="SAP_dom"/>
</dbReference>
<reference evidence="24" key="1">
    <citation type="submission" date="2025-08" db="UniProtKB">
        <authorList>
            <consortium name="RefSeq"/>
        </authorList>
    </citation>
    <scope>IDENTIFICATION</scope>
</reference>
<dbReference type="UniPathway" id="UPA00143"/>
<gene>
    <name evidence="24" type="primary">rad18</name>
</gene>
<evidence type="ECO:0000256" key="1">
    <source>
        <dbReference type="ARBA" id="ARBA00000900"/>
    </source>
</evidence>
<dbReference type="Pfam" id="PF14835">
    <property type="entry name" value="zf-RING_6"/>
    <property type="match status" value="1"/>
</dbReference>
<dbReference type="SMART" id="SM00184">
    <property type="entry name" value="RING"/>
    <property type="match status" value="1"/>
</dbReference>
<dbReference type="InterPro" id="IPR017907">
    <property type="entry name" value="Znf_RING_CS"/>
</dbReference>
<evidence type="ECO:0000259" key="21">
    <source>
        <dbReference type="PROSITE" id="PS50800"/>
    </source>
</evidence>
<dbReference type="InParanoid" id="A0A6J2PUE8"/>
<dbReference type="AlphaFoldDB" id="A0A6J2PUE8"/>
<keyword evidence="10" id="KW-0833">Ubl conjugation pathway</keyword>
<evidence type="ECO:0000259" key="22">
    <source>
        <dbReference type="PROSITE" id="PS51908"/>
    </source>
</evidence>
<dbReference type="GO" id="GO:0097505">
    <property type="term" value="C:Rad6-Rad18 complex"/>
    <property type="evidence" value="ECO:0007669"/>
    <property type="project" value="TreeGrafter"/>
</dbReference>
<evidence type="ECO:0000256" key="6">
    <source>
        <dbReference type="ARBA" id="ARBA00022679"/>
    </source>
</evidence>
<keyword evidence="14" id="KW-0539">Nucleus</keyword>
<dbReference type="OrthoDB" id="9049620at2759"/>
<dbReference type="PROSITE" id="PS50800">
    <property type="entry name" value="SAP"/>
    <property type="match status" value="1"/>
</dbReference>
<dbReference type="CDD" id="cd16529">
    <property type="entry name" value="RING-HC_RAD18"/>
    <property type="match status" value="1"/>
</dbReference>
<dbReference type="GO" id="GO:0006513">
    <property type="term" value="P:protein monoubiquitination"/>
    <property type="evidence" value="ECO:0007669"/>
    <property type="project" value="InterPro"/>
</dbReference>
<evidence type="ECO:0000259" key="20">
    <source>
        <dbReference type="PROSITE" id="PS50089"/>
    </source>
</evidence>
<evidence type="ECO:0000256" key="3">
    <source>
        <dbReference type="ARBA" id="ARBA00004906"/>
    </source>
</evidence>
<organism evidence="23 24">
    <name type="scientific">Cottoperca gobio</name>
    <name type="common">Frogmouth</name>
    <name type="synonym">Aphritis gobio</name>
    <dbReference type="NCBI Taxonomy" id="56716"/>
    <lineage>
        <taxon>Eukaryota</taxon>
        <taxon>Metazoa</taxon>
        <taxon>Chordata</taxon>
        <taxon>Craniata</taxon>
        <taxon>Vertebrata</taxon>
        <taxon>Euteleostomi</taxon>
        <taxon>Actinopterygii</taxon>
        <taxon>Neopterygii</taxon>
        <taxon>Teleostei</taxon>
        <taxon>Neoteleostei</taxon>
        <taxon>Acanthomorphata</taxon>
        <taxon>Eupercaria</taxon>
        <taxon>Perciformes</taxon>
        <taxon>Notothenioidei</taxon>
        <taxon>Bovichtidae</taxon>
        <taxon>Cottoperca</taxon>
    </lineage>
</organism>
<dbReference type="Proteomes" id="UP000504630">
    <property type="component" value="Chromosome 5"/>
</dbReference>